<reference evidence="2 3" key="1">
    <citation type="journal article" date="2015" name="Sci. Rep.">
        <title>Genome of the facultative scuticociliatosis pathogen Pseudocohnilembus persalinus provides insight into its virulence through horizontal gene transfer.</title>
        <authorList>
            <person name="Xiong J."/>
            <person name="Wang G."/>
            <person name="Cheng J."/>
            <person name="Tian M."/>
            <person name="Pan X."/>
            <person name="Warren A."/>
            <person name="Jiang C."/>
            <person name="Yuan D."/>
            <person name="Miao W."/>
        </authorList>
    </citation>
    <scope>NUCLEOTIDE SEQUENCE [LARGE SCALE GENOMIC DNA]</scope>
    <source>
        <strain evidence="2">36N120E</strain>
    </source>
</reference>
<evidence type="ECO:0000313" key="2">
    <source>
        <dbReference type="EMBL" id="KRX08345.1"/>
    </source>
</evidence>
<name>A0A0V0R1E7_PSEPJ</name>
<sequence>MQQFTICLIQILLMKNYWKNNFSFAFYFISLISEIIFNSLTIGKFKASNSRFSIVRSSGCEISQITIMRNDKDFLILGNFIIFYVFGYILFSFHSSFKNGIIFFHTFGEIQFYIFQCYLFQIYTISFFIILQLCQNLISQDWVLYIFYLPSLFYQTEIEKLFQFRVIKSFFAVKNIANFAVNF</sequence>
<gene>
    <name evidence="2" type="ORF">PPERSA_03339</name>
</gene>
<dbReference type="EMBL" id="LDAU01000065">
    <property type="protein sequence ID" value="KRX08345.1"/>
    <property type="molecule type" value="Genomic_DNA"/>
</dbReference>
<dbReference type="AlphaFoldDB" id="A0A0V0R1E7"/>
<feature type="transmembrane region" description="Helical" evidence="1">
    <location>
        <begin position="74"/>
        <end position="93"/>
    </location>
</feature>
<keyword evidence="1" id="KW-0812">Transmembrane</keyword>
<accession>A0A0V0R1E7</accession>
<feature type="transmembrane region" description="Helical" evidence="1">
    <location>
        <begin position="113"/>
        <end position="134"/>
    </location>
</feature>
<keyword evidence="1" id="KW-0472">Membrane</keyword>
<keyword evidence="1" id="KW-1133">Transmembrane helix</keyword>
<proteinExistence type="predicted"/>
<feature type="transmembrane region" description="Helical" evidence="1">
    <location>
        <begin position="24"/>
        <end position="43"/>
    </location>
</feature>
<evidence type="ECO:0000256" key="1">
    <source>
        <dbReference type="SAM" id="Phobius"/>
    </source>
</evidence>
<organism evidence="2 3">
    <name type="scientific">Pseudocohnilembus persalinus</name>
    <name type="common">Ciliate</name>
    <dbReference type="NCBI Taxonomy" id="266149"/>
    <lineage>
        <taxon>Eukaryota</taxon>
        <taxon>Sar</taxon>
        <taxon>Alveolata</taxon>
        <taxon>Ciliophora</taxon>
        <taxon>Intramacronucleata</taxon>
        <taxon>Oligohymenophorea</taxon>
        <taxon>Scuticociliatia</taxon>
        <taxon>Philasterida</taxon>
        <taxon>Pseudocohnilembidae</taxon>
        <taxon>Pseudocohnilembus</taxon>
    </lineage>
</organism>
<evidence type="ECO:0008006" key="4">
    <source>
        <dbReference type="Google" id="ProtNLM"/>
    </source>
</evidence>
<keyword evidence="3" id="KW-1185">Reference proteome</keyword>
<protein>
    <recommendedName>
        <fullName evidence="4">Transmembrane protein</fullName>
    </recommendedName>
</protein>
<dbReference type="InParanoid" id="A0A0V0R1E7"/>
<evidence type="ECO:0000313" key="3">
    <source>
        <dbReference type="Proteomes" id="UP000054937"/>
    </source>
</evidence>
<comment type="caution">
    <text evidence="2">The sequence shown here is derived from an EMBL/GenBank/DDBJ whole genome shotgun (WGS) entry which is preliminary data.</text>
</comment>
<dbReference type="Proteomes" id="UP000054937">
    <property type="component" value="Unassembled WGS sequence"/>
</dbReference>